<comment type="subcellular location">
    <subcellularLocation>
        <location evidence="6">Cell membrane</location>
        <topology evidence="6">Multi-pass membrane protein</topology>
    </subcellularLocation>
    <subcellularLocation>
        <location evidence="1">Membrane</location>
        <topology evidence="1">Multi-pass membrane protein</topology>
    </subcellularLocation>
</comment>
<comment type="similarity">
    <text evidence="2 6">Belongs to the 4-toluene sulfonate uptake permease (TSUP) (TC 2.A.102) family.</text>
</comment>
<accession>A0A653B3T9</accession>
<feature type="transmembrane region" description="Helical" evidence="6">
    <location>
        <begin position="97"/>
        <end position="119"/>
    </location>
</feature>
<feature type="transmembrane region" description="Helical" evidence="6">
    <location>
        <begin position="197"/>
        <end position="217"/>
    </location>
</feature>
<reference evidence="7" key="1">
    <citation type="submission" date="2018-11" db="EMBL/GenBank/DDBJ databases">
        <authorList>
            <consortium name="Genoscope - CEA"/>
            <person name="William W."/>
        </authorList>
    </citation>
    <scope>NUCLEOTIDE SEQUENCE [LARGE SCALE GENOMIC DNA]</scope>
    <source>
        <strain evidence="7">T9AD</strain>
    </source>
</reference>
<evidence type="ECO:0000256" key="3">
    <source>
        <dbReference type="ARBA" id="ARBA00022692"/>
    </source>
</evidence>
<dbReference type="Pfam" id="PF01925">
    <property type="entry name" value="TauE"/>
    <property type="match status" value="1"/>
</dbReference>
<name>A0A653B3T9_ECTOL</name>
<dbReference type="PANTHER" id="PTHR43483:SF3">
    <property type="entry name" value="MEMBRANE TRANSPORTER PROTEIN HI_0806-RELATED"/>
    <property type="match status" value="1"/>
</dbReference>
<protein>
    <recommendedName>
        <fullName evidence="6">Probable membrane transporter protein</fullName>
    </recommendedName>
</protein>
<keyword evidence="4 6" id="KW-1133">Transmembrane helix</keyword>
<gene>
    <name evidence="7" type="ORF">POT9AD_1927</name>
</gene>
<feature type="transmembrane region" description="Helical" evidence="6">
    <location>
        <begin position="260"/>
        <end position="277"/>
    </location>
</feature>
<dbReference type="GO" id="GO:0005886">
    <property type="term" value="C:plasma membrane"/>
    <property type="evidence" value="ECO:0007669"/>
    <property type="project" value="UniProtKB-SubCell"/>
</dbReference>
<dbReference type="AlphaFoldDB" id="A0A653B3T9"/>
<proteinExistence type="inferred from homology"/>
<evidence type="ECO:0000256" key="5">
    <source>
        <dbReference type="ARBA" id="ARBA00023136"/>
    </source>
</evidence>
<evidence type="ECO:0000256" key="4">
    <source>
        <dbReference type="ARBA" id="ARBA00022989"/>
    </source>
</evidence>
<keyword evidence="3 6" id="KW-0812">Transmembrane</keyword>
<evidence type="ECO:0000313" key="7">
    <source>
        <dbReference type="EMBL" id="VDN62907.1"/>
    </source>
</evidence>
<feature type="transmembrane region" description="Helical" evidence="6">
    <location>
        <begin position="163"/>
        <end position="185"/>
    </location>
</feature>
<feature type="transmembrane region" description="Helical" evidence="6">
    <location>
        <begin position="63"/>
        <end position="85"/>
    </location>
</feature>
<dbReference type="InterPro" id="IPR002781">
    <property type="entry name" value="TM_pro_TauE-like"/>
</dbReference>
<dbReference type="EMBL" id="LR130779">
    <property type="protein sequence ID" value="VDN62907.1"/>
    <property type="molecule type" value="Genomic_DNA"/>
</dbReference>
<feature type="transmembrane region" description="Helical" evidence="6">
    <location>
        <begin position="22"/>
        <end position="51"/>
    </location>
</feature>
<evidence type="ECO:0000256" key="2">
    <source>
        <dbReference type="ARBA" id="ARBA00009142"/>
    </source>
</evidence>
<keyword evidence="5 6" id="KW-0472">Membrane</keyword>
<sequence length="278" mass="28917">MPLSGHFRYHAALFSGVSMELLLYLVLGAAAGVLAGLFGVGGGLIIVPVLVFSFSSQGMAPEILTHLAVGTSLATIVFTSINSLLAHHRMGAVRWPLFRWLTGGILLGAALGAMTAALIQGPLLQKIIGTFAIVIAVQMVLDLKPKASGGVPGKPTLTVAGGVIGWASAIFGIGGGSLTVPFLVWRSVPMQQAVATSAACGLPIAIAGALSFVYTGWNEADLPQWSLGFVYLPALLGIAVTSMFFARIGARLAHRLSPRLLKRLFALLLFSVGLSFLI</sequence>
<dbReference type="PANTHER" id="PTHR43483">
    <property type="entry name" value="MEMBRANE TRANSPORTER PROTEIN HI_0806-RELATED"/>
    <property type="match status" value="1"/>
</dbReference>
<evidence type="ECO:0000256" key="1">
    <source>
        <dbReference type="ARBA" id="ARBA00004141"/>
    </source>
</evidence>
<organism evidence="7">
    <name type="scientific">Ectopseudomonas oleovorans</name>
    <name type="common">Pseudomonas oleovorans</name>
    <dbReference type="NCBI Taxonomy" id="301"/>
    <lineage>
        <taxon>Bacteria</taxon>
        <taxon>Pseudomonadati</taxon>
        <taxon>Pseudomonadota</taxon>
        <taxon>Gammaproteobacteria</taxon>
        <taxon>Pseudomonadales</taxon>
        <taxon>Pseudomonadaceae</taxon>
        <taxon>Ectopseudomonas</taxon>
    </lineage>
</organism>
<keyword evidence="6" id="KW-1003">Cell membrane</keyword>
<feature type="transmembrane region" description="Helical" evidence="6">
    <location>
        <begin position="229"/>
        <end position="248"/>
    </location>
</feature>
<evidence type="ECO:0000256" key="6">
    <source>
        <dbReference type="RuleBase" id="RU363041"/>
    </source>
</evidence>